<name>A0ABR8ZC94_9FLAO</name>
<keyword evidence="2" id="KW-1185">Reference proteome</keyword>
<evidence type="ECO:0000313" key="2">
    <source>
        <dbReference type="Proteomes" id="UP000637299"/>
    </source>
</evidence>
<proteinExistence type="predicted"/>
<accession>A0ABR8ZC94</accession>
<dbReference type="EMBL" id="JACYFS010000002">
    <property type="protein sequence ID" value="MBD8082525.1"/>
    <property type="molecule type" value="Genomic_DNA"/>
</dbReference>
<sequence>MSKNIKVGDIFAIKIEQSELYYFGRVVFDVQAQYDNSGQDNNYLDWYKDSVLVETYKHISDSLDTEKFETAIISQFIPKKELLKQNIKIVKNLEVDPTKVSFPETLKNHENNSLFTVGELSLKTNFSTDYAYDNIKVFPTLGKAYYLELATLDFSGRRDLIVDQNDILDNYFKFSDLRSLPEKRIEVYQSIGENPNLSYYDLALKHGFDLQRFY</sequence>
<comment type="caution">
    <text evidence="1">The sequence shown here is derived from an EMBL/GenBank/DDBJ whole genome shotgun (WGS) entry which is preliminary data.</text>
</comment>
<evidence type="ECO:0000313" key="1">
    <source>
        <dbReference type="EMBL" id="MBD8082525.1"/>
    </source>
</evidence>
<dbReference type="RefSeq" id="WP_191736511.1">
    <property type="nucleotide sequence ID" value="NZ_JACYFS010000002.1"/>
</dbReference>
<dbReference type="Proteomes" id="UP000637299">
    <property type="component" value="Unassembled WGS sequence"/>
</dbReference>
<organism evidence="1 2">
    <name type="scientific">Chryseobacterium caseinilyticum</name>
    <dbReference type="NCBI Taxonomy" id="2771428"/>
    <lineage>
        <taxon>Bacteria</taxon>
        <taxon>Pseudomonadati</taxon>
        <taxon>Bacteroidota</taxon>
        <taxon>Flavobacteriia</taxon>
        <taxon>Flavobacteriales</taxon>
        <taxon>Weeksellaceae</taxon>
        <taxon>Chryseobacterium group</taxon>
        <taxon>Chryseobacterium</taxon>
    </lineage>
</organism>
<gene>
    <name evidence="1" type="ORF">IC610_08860</name>
</gene>
<protein>
    <submittedName>
        <fullName evidence="1">Uncharacterized protein</fullName>
    </submittedName>
</protein>
<reference evidence="1 2" key="1">
    <citation type="submission" date="2020-09" db="EMBL/GenBank/DDBJ databases">
        <title>Genome seq and assembly of Chryseobacterium sp.</title>
        <authorList>
            <person name="Chhetri G."/>
        </authorList>
    </citation>
    <scope>NUCLEOTIDE SEQUENCE [LARGE SCALE GENOMIC DNA]</scope>
    <source>
        <strain evidence="1 2">GCR10</strain>
    </source>
</reference>